<keyword evidence="3" id="KW-0067">ATP-binding</keyword>
<gene>
    <name evidence="3" type="ORF">SAMN04489732_1231</name>
</gene>
<feature type="compositionally biased region" description="Pro residues" evidence="1">
    <location>
        <begin position="44"/>
        <end position="53"/>
    </location>
</feature>
<feature type="compositionally biased region" description="Low complexity" evidence="1">
    <location>
        <begin position="1"/>
        <end position="33"/>
    </location>
</feature>
<evidence type="ECO:0000313" key="4">
    <source>
        <dbReference type="Proteomes" id="UP000198582"/>
    </source>
</evidence>
<dbReference type="STRING" id="394193.SAMN04489732_1231"/>
<feature type="region of interest" description="Disordered" evidence="1">
    <location>
        <begin position="1"/>
        <end position="107"/>
    </location>
</feature>
<dbReference type="NCBIfam" id="TIGR03816">
    <property type="entry name" value="tadE_like_DECH"/>
    <property type="match status" value="1"/>
</dbReference>
<keyword evidence="3" id="KW-0347">Helicase</keyword>
<accession>A0A1H8YL40</accession>
<protein>
    <submittedName>
        <fullName evidence="3">Helicase/secretion neighborhood TadE-like protein</fullName>
    </submittedName>
</protein>
<keyword evidence="4" id="KW-1185">Reference proteome</keyword>
<organism evidence="3 4">
    <name type="scientific">Amycolatopsis saalfeldensis</name>
    <dbReference type="NCBI Taxonomy" id="394193"/>
    <lineage>
        <taxon>Bacteria</taxon>
        <taxon>Bacillati</taxon>
        <taxon>Actinomycetota</taxon>
        <taxon>Actinomycetes</taxon>
        <taxon>Pseudonocardiales</taxon>
        <taxon>Pseudonocardiaceae</taxon>
        <taxon>Amycolatopsis</taxon>
    </lineage>
</organism>
<keyword evidence="3" id="KW-0378">Hydrolase</keyword>
<evidence type="ECO:0000256" key="1">
    <source>
        <dbReference type="SAM" id="MobiDB-lite"/>
    </source>
</evidence>
<keyword evidence="3" id="KW-0547">Nucleotide-binding</keyword>
<dbReference type="Pfam" id="PF13400">
    <property type="entry name" value="Tad"/>
    <property type="match status" value="1"/>
</dbReference>
<sequence length="300" mass="31903">MPRPTQTTPRPSPATQTMPFTASAEAAILLAALEKSRQSHEPPNTTPALPPAAPDDRNRPAAVPNPRDGSSPCAKQLRTQGNRYGSEARRRANRCGGEEERRDSPIFRGSEEMSRLVRLRSGGVGWSARQDPEELGKPMFRRGEAASRPIRGRDKEVGRLVRGRDKKAGQPVWQGRAGEVEQPVFRGDGGVATVWTALAVAGLVWLGAAACWLGAAVAARHRVEAAADLGALAAAAHAADGPAKACERAREVADHQGAEVTNCHWDQRDALVEVRATRAPVPGLPPPKARARAGPVGLPS</sequence>
<name>A0A1H8YL40_9PSEU</name>
<dbReference type="InterPro" id="IPR028087">
    <property type="entry name" value="Tad_N"/>
</dbReference>
<evidence type="ECO:0000313" key="3">
    <source>
        <dbReference type="EMBL" id="SEP52877.1"/>
    </source>
</evidence>
<reference evidence="3 4" key="1">
    <citation type="submission" date="2016-10" db="EMBL/GenBank/DDBJ databases">
        <authorList>
            <person name="de Groot N.N."/>
        </authorList>
    </citation>
    <scope>NUCLEOTIDE SEQUENCE [LARGE SCALE GENOMIC DNA]</scope>
    <source>
        <strain evidence="3 4">DSM 44993</strain>
    </source>
</reference>
<dbReference type="Proteomes" id="UP000198582">
    <property type="component" value="Unassembled WGS sequence"/>
</dbReference>
<proteinExistence type="predicted"/>
<feature type="region of interest" description="Disordered" evidence="1">
    <location>
        <begin position="278"/>
        <end position="300"/>
    </location>
</feature>
<dbReference type="InterPro" id="IPR021202">
    <property type="entry name" value="Rv3654c-like"/>
</dbReference>
<dbReference type="GO" id="GO:0004386">
    <property type="term" value="F:helicase activity"/>
    <property type="evidence" value="ECO:0007669"/>
    <property type="project" value="UniProtKB-KW"/>
</dbReference>
<dbReference type="EMBL" id="FOEF01000023">
    <property type="protein sequence ID" value="SEP52877.1"/>
    <property type="molecule type" value="Genomic_DNA"/>
</dbReference>
<evidence type="ECO:0000259" key="2">
    <source>
        <dbReference type="Pfam" id="PF13400"/>
    </source>
</evidence>
<feature type="compositionally biased region" description="Basic and acidic residues" evidence="1">
    <location>
        <begin position="86"/>
        <end position="107"/>
    </location>
</feature>
<feature type="domain" description="Putative Flp pilus-assembly TadG-like N-terminal" evidence="2">
    <location>
        <begin position="190"/>
        <end position="236"/>
    </location>
</feature>
<dbReference type="AlphaFoldDB" id="A0A1H8YL40"/>